<protein>
    <submittedName>
        <fullName evidence="1">Uncharacterized protein</fullName>
    </submittedName>
</protein>
<evidence type="ECO:0000313" key="2">
    <source>
        <dbReference type="Proteomes" id="UP000033562"/>
    </source>
</evidence>
<dbReference type="OrthoDB" id="7164944at2"/>
<evidence type="ECO:0000313" key="1">
    <source>
        <dbReference type="EMBL" id="KJV69495.1"/>
    </source>
</evidence>
<gene>
    <name evidence="1" type="ORF">NLO413_0888</name>
</gene>
<keyword evidence="2" id="KW-1185">Reference proteome</keyword>
<proteinExistence type="predicted"/>
<dbReference type="RefSeq" id="WP_156965573.1">
    <property type="nucleotide sequence ID" value="NZ_LANX01000001.1"/>
</dbReference>
<name>A0A0F3NN57_9RICK</name>
<accession>A0A0F3NN57</accession>
<reference evidence="1 2" key="1">
    <citation type="submission" date="2015-02" db="EMBL/GenBank/DDBJ databases">
        <title>Genome Sequencing of Rickettsiales.</title>
        <authorList>
            <person name="Daugherty S.C."/>
            <person name="Su Q."/>
            <person name="Abolude K."/>
            <person name="Beier-Sexton M."/>
            <person name="Carlyon J.A."/>
            <person name="Carter R."/>
            <person name="Day N.P."/>
            <person name="Dumler S.J."/>
            <person name="Dyachenko V."/>
            <person name="Godinez A."/>
            <person name="Kurtti T.J."/>
            <person name="Lichay M."/>
            <person name="Mullins K.E."/>
            <person name="Ott S."/>
            <person name="Pappas-Brown V."/>
            <person name="Paris D.H."/>
            <person name="Patel P."/>
            <person name="Richards A.L."/>
            <person name="Sadzewicz L."/>
            <person name="Sears K."/>
            <person name="Seidman D."/>
            <person name="Sengamalay N."/>
            <person name="Stenos J."/>
            <person name="Tallon L.J."/>
            <person name="Vincent G."/>
            <person name="Fraser C.M."/>
            <person name="Munderloh U."/>
            <person name="Dunning-Hotopp J.C."/>
        </authorList>
    </citation>
    <scope>NUCLEOTIDE SEQUENCE [LARGE SCALE GENOMIC DNA]</scope>
    <source>
        <strain evidence="1 2">RAC413</strain>
    </source>
</reference>
<dbReference type="Proteomes" id="UP000033562">
    <property type="component" value="Unassembled WGS sequence"/>
</dbReference>
<sequence>MLILWCKYCNDFSRIILLLVFCIYCKDAHSACGAIYQDVRSSIDGNFFNPDITVCAAWPFCYSCTNMKAGECRYVFPTNVMAYIDDKSGKSKICMCQVFACDLPWDPAQWVKKCIPNSVKCVESPIAPYIEPFCNIIKEDEYFNVKFVPMEFSKQNFFTPGVVVVVEDNTGIYKYEKKLVDNKYINDKYMSYDFVHQGTKYFFEASKKEDLVCIRYYGTDVSKKLAIENNCLPIPTLDGIMFLKKEQFLSIKSNGDVNNLPIKFKNNIAYFGDDNNIDDLVNNLLRAKVVYPVKDNDYKLQTIQHKRTNAKCISFPFKKYTQKEHTNTYLLINALPRILRRYVSIENGKHYRYIKCSDVYSLDLQTMRQEDINDAIVRNNVFTFSKRMFYGNVRHGVVGTPCEDENLRDFYVYEEGIFDITEQCSNPVTIYYNSNESFKGCDYKYASVDGSLCYFNASYKSSKENNMQVSLRDLYDQELCIDNFKKSGYLITYRKTKNSIVSNVSSSYLVTDYYDRSFDEKGVSEIKNGGKQQDIVVNTGDIKHIYNSPLKHLYGNCDFLKIEVWGGGQAASKKGSVMVLGRPGEYAVGILSNKKIQEYSSYNLIINVGSGGINNGQNGKSTYVELCNNEAKCERLITAKGGGDLSVREVHSSSIIYHSIVPGTSAVSDNIAVDLTKKYNVLVPYFSLNISLFAEKQFFDYIFNHSYVLKDFALRNHESCIQRLYWERYKVFFPGAGGCINIKQGIADIGNNGAAILTCEQWKNEH</sequence>
<dbReference type="AlphaFoldDB" id="A0A0F3NN57"/>
<dbReference type="EMBL" id="LANX01000001">
    <property type="protein sequence ID" value="KJV69495.1"/>
    <property type="molecule type" value="Genomic_DNA"/>
</dbReference>
<organism evidence="1 2">
    <name type="scientific">Candidatus Neoehrlichia procyonis str. RAC413</name>
    <dbReference type="NCBI Taxonomy" id="1359163"/>
    <lineage>
        <taxon>Bacteria</taxon>
        <taxon>Pseudomonadati</taxon>
        <taxon>Pseudomonadota</taxon>
        <taxon>Alphaproteobacteria</taxon>
        <taxon>Rickettsiales</taxon>
        <taxon>Anaplasmataceae</taxon>
        <taxon>Candidatus Neoehrlichia</taxon>
    </lineage>
</organism>
<comment type="caution">
    <text evidence="1">The sequence shown here is derived from an EMBL/GenBank/DDBJ whole genome shotgun (WGS) entry which is preliminary data.</text>
</comment>